<gene>
    <name evidence="2" type="ORF">HUK65_16015</name>
</gene>
<dbReference type="InterPro" id="IPR029044">
    <property type="entry name" value="Nucleotide-diphossugar_trans"/>
</dbReference>
<keyword evidence="1" id="KW-0808">Transferase</keyword>
<comment type="caution">
    <text evidence="2">The sequence shown here is derived from an EMBL/GenBank/DDBJ whole genome shotgun (WGS) entry which is preliminary data.</text>
</comment>
<dbReference type="Pfam" id="PF04488">
    <property type="entry name" value="Gly_transf_sug"/>
    <property type="match status" value="1"/>
</dbReference>
<dbReference type="SUPFAM" id="SSF48452">
    <property type="entry name" value="TPR-like"/>
    <property type="match status" value="2"/>
</dbReference>
<accession>A0A7Z0I211</accession>
<dbReference type="AlphaFoldDB" id="A0A7Z0I211"/>
<dbReference type="Gene3D" id="1.25.40.10">
    <property type="entry name" value="Tetratricopeptide repeat domain"/>
    <property type="match status" value="2"/>
</dbReference>
<dbReference type="EMBL" id="JACBXS010000049">
    <property type="protein sequence ID" value="NYS26491.1"/>
    <property type="molecule type" value="Genomic_DNA"/>
</dbReference>
<dbReference type="Proteomes" id="UP000529417">
    <property type="component" value="Unassembled WGS sequence"/>
</dbReference>
<sequence length="858" mass="92951">MARLRKSHARTMAAAQRLAADGRPAQACAHLRKALAAEEAAPPFLRAAARFLHDHGDAPGARSAADTCLERLPHDPEAQRLRCLMTLEDGDAAAAARALAALLALRAAPDPFRTVAEAGMLRLQGRAAAARARLAPLLAQDPRNLDALRADLLCQAQMGAAAEAADRMTHLRATWPASAPALAALACQITDATPPIPQPDTAIPAAAPLPEDPAALRAQLSAIRALRPDWVRPYWALARLELEQGNPQAALEAIATARDHVSDRSMLLPAWTRALLALGRVAEAAALAARTDATGRGGWRSFYMRARIAATKGDRAAEAAALRAGLQRYPGSTPLVNRLIRSCLETQVSPDAMGNWQRLYTPGNASHMHRLESETSLKQCDFERALTLLRRPQPEMLQPVRARFIAQALAGQNRDLLASRYLRRALRQWPSDKRLMDEYLRILLRRDRVRAAMKAFRQFDYADRHGPVAAAEQRVLLHLRGGRLKKALKALDVLQRADRMPWARLPFLLRMALAEGDDAAAARLADMIDRDPRSMAEQAQKTLHGQMLSEYRLLGAVPGAADGAGSDPAPAGAMTPVNTDAPDALVRLAGLVAAAPASNIAAMRLLRHWTRPEADIAQPRTGTGAPIPPQLFQYWDDPAPPSGICRMVESWRRLPGHAHHLLDRPTALARLRAGFGPQWVQAFLRASKVAEESDFLRLCLLARDGGIYADTDDMVTGKPRSLARLIHSGAGLVVYVEPAGAALGNNFIAAAPGHPAIVLAARQARQALLMRANETAWSKTGPGLLSRAVALYIAREVLAGRVPDVAVIPRARVLRHVSFHNRLPYKATATHWKNSVRSGEAAAVEALLHDLLAPRQAA</sequence>
<evidence type="ECO:0000256" key="1">
    <source>
        <dbReference type="ARBA" id="ARBA00022679"/>
    </source>
</evidence>
<proteinExistence type="predicted"/>
<evidence type="ECO:0008006" key="4">
    <source>
        <dbReference type="Google" id="ProtNLM"/>
    </source>
</evidence>
<evidence type="ECO:0000313" key="3">
    <source>
        <dbReference type="Proteomes" id="UP000529417"/>
    </source>
</evidence>
<dbReference type="InterPro" id="IPR007577">
    <property type="entry name" value="GlycoTrfase_DXD_sugar-bd_CS"/>
</dbReference>
<dbReference type="GO" id="GO:0016020">
    <property type="term" value="C:membrane"/>
    <property type="evidence" value="ECO:0007669"/>
    <property type="project" value="GOC"/>
</dbReference>
<dbReference type="SUPFAM" id="SSF53448">
    <property type="entry name" value="Nucleotide-diphospho-sugar transferases"/>
    <property type="match status" value="1"/>
</dbReference>
<dbReference type="PANTHER" id="PTHR32385">
    <property type="entry name" value="MANNOSYL PHOSPHORYLINOSITOL CERAMIDE SYNTHASE"/>
    <property type="match status" value="1"/>
</dbReference>
<name>A0A7Z0I211_9RHOB</name>
<dbReference type="PANTHER" id="PTHR32385:SF15">
    <property type="entry name" value="INOSITOL PHOSPHOCERAMIDE MANNOSYLTRANSFERASE 1"/>
    <property type="match status" value="1"/>
</dbReference>
<keyword evidence="3" id="KW-1185">Reference proteome</keyword>
<dbReference type="InterPro" id="IPR051706">
    <property type="entry name" value="Glycosyltransferase_domain"/>
</dbReference>
<dbReference type="GO" id="GO:0000030">
    <property type="term" value="F:mannosyltransferase activity"/>
    <property type="evidence" value="ECO:0007669"/>
    <property type="project" value="TreeGrafter"/>
</dbReference>
<dbReference type="Gene3D" id="3.90.550.20">
    <property type="match status" value="1"/>
</dbReference>
<dbReference type="RefSeq" id="WP_179907287.1">
    <property type="nucleotide sequence ID" value="NZ_JACBXS010000049.1"/>
</dbReference>
<reference evidence="2 3" key="1">
    <citation type="journal article" date="2000" name="Arch. Microbiol.">
        <title>Rhodobaca bogoriensis gen. nov. and sp. nov., an alkaliphilic purple nonsulfur bacterium from African Rift Valley soda lakes.</title>
        <authorList>
            <person name="Milford A.D."/>
            <person name="Achenbach L.A."/>
            <person name="Jung D.O."/>
            <person name="Madigan M.T."/>
        </authorList>
    </citation>
    <scope>NUCLEOTIDE SEQUENCE [LARGE SCALE GENOMIC DNA]</scope>
    <source>
        <strain evidence="2 3">2376</strain>
    </source>
</reference>
<dbReference type="GO" id="GO:0051999">
    <property type="term" value="P:mannosyl-inositol phosphorylceramide biosynthetic process"/>
    <property type="evidence" value="ECO:0007669"/>
    <property type="project" value="TreeGrafter"/>
</dbReference>
<dbReference type="InterPro" id="IPR011990">
    <property type="entry name" value="TPR-like_helical_dom_sf"/>
</dbReference>
<organism evidence="2 3">
    <name type="scientific">Rhabdonatronobacter sediminivivens</name>
    <dbReference type="NCBI Taxonomy" id="2743469"/>
    <lineage>
        <taxon>Bacteria</taxon>
        <taxon>Pseudomonadati</taxon>
        <taxon>Pseudomonadota</taxon>
        <taxon>Alphaproteobacteria</taxon>
        <taxon>Rhodobacterales</taxon>
        <taxon>Paracoccaceae</taxon>
        <taxon>Rhabdonatronobacter</taxon>
    </lineage>
</organism>
<protein>
    <recommendedName>
        <fullName evidence="4">Tetratricopeptide repeat protein</fullName>
    </recommendedName>
</protein>
<evidence type="ECO:0000313" key="2">
    <source>
        <dbReference type="EMBL" id="NYS26491.1"/>
    </source>
</evidence>